<evidence type="ECO:0000256" key="2">
    <source>
        <dbReference type="SAM" id="Phobius"/>
    </source>
</evidence>
<dbReference type="EMBL" id="CP042913">
    <property type="protein sequence ID" value="QEG36287.1"/>
    <property type="molecule type" value="Genomic_DNA"/>
</dbReference>
<organism evidence="3 4">
    <name type="scientific">Bythopirellula goksoeyrii</name>
    <dbReference type="NCBI Taxonomy" id="1400387"/>
    <lineage>
        <taxon>Bacteria</taxon>
        <taxon>Pseudomonadati</taxon>
        <taxon>Planctomycetota</taxon>
        <taxon>Planctomycetia</taxon>
        <taxon>Pirellulales</taxon>
        <taxon>Lacipirellulaceae</taxon>
        <taxon>Bythopirellula</taxon>
    </lineage>
</organism>
<name>A0A5B9QB72_9BACT</name>
<gene>
    <name evidence="3" type="ORF">Pr1d_35990</name>
</gene>
<accession>A0A5B9QB72</accession>
<dbReference type="KEGG" id="bgok:Pr1d_35990"/>
<evidence type="ECO:0000313" key="4">
    <source>
        <dbReference type="Proteomes" id="UP000323917"/>
    </source>
</evidence>
<keyword evidence="2" id="KW-0812">Transmembrane</keyword>
<keyword evidence="4" id="KW-1185">Reference proteome</keyword>
<keyword evidence="2" id="KW-0472">Membrane</keyword>
<protein>
    <submittedName>
        <fullName evidence="3">Uncharacterized protein</fullName>
    </submittedName>
</protein>
<feature type="transmembrane region" description="Helical" evidence="2">
    <location>
        <begin position="21"/>
        <end position="39"/>
    </location>
</feature>
<dbReference type="AlphaFoldDB" id="A0A5B9QB72"/>
<evidence type="ECO:0000256" key="1">
    <source>
        <dbReference type="SAM" id="MobiDB-lite"/>
    </source>
</evidence>
<evidence type="ECO:0000313" key="3">
    <source>
        <dbReference type="EMBL" id="QEG36287.1"/>
    </source>
</evidence>
<sequence>MPLAYTSRTRLRIQFTKLSHSFVVCLFPMLVCVFAPVTVRSDTGLDFPSNGDAPRNAFVAFQWLNPNANGLPMWGPSNKGVTYIWKYRPRQQNGYYATMWYSRADGHFNEGIPLYDAYYGAHPYPYPPRGGTNNPSHVWELAGMQDGRDTLGTGRSDNDTMSRMLVTNVWYTQAIRINCNENGSKTAKFYIALPSVAKSAYIEYQSAADYGNSTPRNPAITFGDSPWYRDFQHERMSGVIRHIKIIAKSLAEVDILAEAQSEALVSADGQANIWYMNINPTPDDISDKSGAGHDPTWASSSRPRLYTDSRNTVTPNPLTK</sequence>
<reference evidence="3 4" key="1">
    <citation type="submission" date="2019-08" db="EMBL/GenBank/DDBJ databases">
        <title>Deep-cultivation of Planctomycetes and their phenomic and genomic characterization uncovers novel biology.</title>
        <authorList>
            <person name="Wiegand S."/>
            <person name="Jogler M."/>
            <person name="Boedeker C."/>
            <person name="Pinto D."/>
            <person name="Vollmers J."/>
            <person name="Rivas-Marin E."/>
            <person name="Kohn T."/>
            <person name="Peeters S.H."/>
            <person name="Heuer A."/>
            <person name="Rast P."/>
            <person name="Oberbeckmann S."/>
            <person name="Bunk B."/>
            <person name="Jeske O."/>
            <person name="Meyerdierks A."/>
            <person name="Storesund J.E."/>
            <person name="Kallscheuer N."/>
            <person name="Luecker S."/>
            <person name="Lage O.M."/>
            <person name="Pohl T."/>
            <person name="Merkel B.J."/>
            <person name="Hornburger P."/>
            <person name="Mueller R.-W."/>
            <person name="Bruemmer F."/>
            <person name="Labrenz M."/>
            <person name="Spormann A.M."/>
            <person name="Op den Camp H."/>
            <person name="Overmann J."/>
            <person name="Amann R."/>
            <person name="Jetten M.S.M."/>
            <person name="Mascher T."/>
            <person name="Medema M.H."/>
            <person name="Devos D.P."/>
            <person name="Kaster A.-K."/>
            <person name="Ovreas L."/>
            <person name="Rohde M."/>
            <person name="Galperin M.Y."/>
            <person name="Jogler C."/>
        </authorList>
    </citation>
    <scope>NUCLEOTIDE SEQUENCE [LARGE SCALE GENOMIC DNA]</scope>
    <source>
        <strain evidence="3 4">Pr1d</strain>
    </source>
</reference>
<feature type="compositionally biased region" description="Polar residues" evidence="1">
    <location>
        <begin position="297"/>
        <end position="320"/>
    </location>
</feature>
<keyword evidence="2" id="KW-1133">Transmembrane helix</keyword>
<feature type="region of interest" description="Disordered" evidence="1">
    <location>
        <begin position="284"/>
        <end position="320"/>
    </location>
</feature>
<dbReference type="Proteomes" id="UP000323917">
    <property type="component" value="Chromosome"/>
</dbReference>
<proteinExistence type="predicted"/>